<feature type="chain" id="PRO_5045522529" description="Holdfast attachment protein HfaA" evidence="1">
    <location>
        <begin position="22"/>
        <end position="111"/>
    </location>
</feature>
<sequence>MFRTAILASALAFGITGAALAQGGPRLIGGGPDAYVAYDAPSENVVGGGYASIVGEAGNREIAYGGTPQAQASSGLVAQITGDANSRHVTYVRPQAVPTGLAGIRSSQSGS</sequence>
<evidence type="ECO:0000313" key="2">
    <source>
        <dbReference type="EMBL" id="MBK1659775.1"/>
    </source>
</evidence>
<accession>A0ABS1CZ15</accession>
<keyword evidence="1" id="KW-0732">Signal</keyword>
<evidence type="ECO:0008006" key="4">
    <source>
        <dbReference type="Google" id="ProtNLM"/>
    </source>
</evidence>
<keyword evidence="3" id="KW-1185">Reference proteome</keyword>
<comment type="caution">
    <text evidence="2">The sequence shown here is derived from an EMBL/GenBank/DDBJ whole genome shotgun (WGS) entry which is preliminary data.</text>
</comment>
<proteinExistence type="predicted"/>
<name>A0ABS1CZ15_9PROT</name>
<evidence type="ECO:0000256" key="1">
    <source>
        <dbReference type="SAM" id="SignalP"/>
    </source>
</evidence>
<gene>
    <name evidence="2" type="ORF">CKO45_16195</name>
</gene>
<dbReference type="Proteomes" id="UP000697995">
    <property type="component" value="Unassembled WGS sequence"/>
</dbReference>
<dbReference type="EMBL" id="NRSG01000123">
    <property type="protein sequence ID" value="MBK1659775.1"/>
    <property type="molecule type" value="Genomic_DNA"/>
</dbReference>
<evidence type="ECO:0000313" key="3">
    <source>
        <dbReference type="Proteomes" id="UP000697995"/>
    </source>
</evidence>
<organism evidence="2 3">
    <name type="scientific">Paracraurococcus ruber</name>
    <dbReference type="NCBI Taxonomy" id="77675"/>
    <lineage>
        <taxon>Bacteria</taxon>
        <taxon>Pseudomonadati</taxon>
        <taxon>Pseudomonadota</taxon>
        <taxon>Alphaproteobacteria</taxon>
        <taxon>Acetobacterales</taxon>
        <taxon>Roseomonadaceae</taxon>
        <taxon>Paracraurococcus</taxon>
    </lineage>
</organism>
<reference evidence="2 3" key="1">
    <citation type="journal article" date="2020" name="Microorganisms">
        <title>Osmotic Adaptation and Compatible Solute Biosynthesis of Phototrophic Bacteria as Revealed from Genome Analyses.</title>
        <authorList>
            <person name="Imhoff J.F."/>
            <person name="Rahn T."/>
            <person name="Kunzel S."/>
            <person name="Keller A."/>
            <person name="Neulinger S.C."/>
        </authorList>
    </citation>
    <scope>NUCLEOTIDE SEQUENCE [LARGE SCALE GENOMIC DNA]</scope>
    <source>
        <strain evidence="2 3">DSM 15382</strain>
    </source>
</reference>
<feature type="signal peptide" evidence="1">
    <location>
        <begin position="1"/>
        <end position="21"/>
    </location>
</feature>
<protein>
    <recommendedName>
        <fullName evidence="4">Holdfast attachment protein HfaA</fullName>
    </recommendedName>
</protein>